<keyword evidence="2" id="KW-1185">Reference proteome</keyword>
<reference evidence="1 2" key="1">
    <citation type="submission" date="2014-04" db="EMBL/GenBank/DDBJ databases">
        <authorList>
            <consortium name="DOE Joint Genome Institute"/>
            <person name="Kuo A."/>
            <person name="Kohler A."/>
            <person name="Jargeat P."/>
            <person name="Nagy L.G."/>
            <person name="Floudas D."/>
            <person name="Copeland A."/>
            <person name="Barry K.W."/>
            <person name="Cichocki N."/>
            <person name="Veneault-Fourrey C."/>
            <person name="LaButti K."/>
            <person name="Lindquist E.A."/>
            <person name="Lipzen A."/>
            <person name="Lundell T."/>
            <person name="Morin E."/>
            <person name="Murat C."/>
            <person name="Sun H."/>
            <person name="Tunlid A."/>
            <person name="Henrissat B."/>
            <person name="Grigoriev I.V."/>
            <person name="Hibbett D.S."/>
            <person name="Martin F."/>
            <person name="Nordberg H.P."/>
            <person name="Cantor M.N."/>
            <person name="Hua S.X."/>
        </authorList>
    </citation>
    <scope>NUCLEOTIDE SEQUENCE [LARGE SCALE GENOMIC DNA]</scope>
    <source>
        <strain evidence="1 2">Ve08.2h10</strain>
    </source>
</reference>
<dbReference type="InParanoid" id="A0A0D0D315"/>
<protein>
    <submittedName>
        <fullName evidence="1">Uncharacterized protein</fullName>
    </submittedName>
</protein>
<sequence>MVQVHDPLSLTLESLKACSANGRLEKCSAPVTLLNDLHRQHEKTPGATPGVLSPGPQQRCSNVMNGETAQGHITSSPFGGKL</sequence>
<dbReference type="Proteomes" id="UP000054538">
    <property type="component" value="Unassembled WGS sequence"/>
</dbReference>
<evidence type="ECO:0000313" key="2">
    <source>
        <dbReference type="Proteomes" id="UP000054538"/>
    </source>
</evidence>
<name>A0A0D0D315_9AGAM</name>
<reference evidence="2" key="2">
    <citation type="submission" date="2015-01" db="EMBL/GenBank/DDBJ databases">
        <title>Evolutionary Origins and Diversification of the Mycorrhizal Mutualists.</title>
        <authorList>
            <consortium name="DOE Joint Genome Institute"/>
            <consortium name="Mycorrhizal Genomics Consortium"/>
            <person name="Kohler A."/>
            <person name="Kuo A."/>
            <person name="Nagy L.G."/>
            <person name="Floudas D."/>
            <person name="Copeland A."/>
            <person name="Barry K.W."/>
            <person name="Cichocki N."/>
            <person name="Veneault-Fourrey C."/>
            <person name="LaButti K."/>
            <person name="Lindquist E.A."/>
            <person name="Lipzen A."/>
            <person name="Lundell T."/>
            <person name="Morin E."/>
            <person name="Murat C."/>
            <person name="Riley R."/>
            <person name="Ohm R."/>
            <person name="Sun H."/>
            <person name="Tunlid A."/>
            <person name="Henrissat B."/>
            <person name="Grigoriev I.V."/>
            <person name="Hibbett D.S."/>
            <person name="Martin F."/>
        </authorList>
    </citation>
    <scope>NUCLEOTIDE SEQUENCE [LARGE SCALE GENOMIC DNA]</scope>
    <source>
        <strain evidence="2">Ve08.2h10</strain>
    </source>
</reference>
<accession>A0A0D0D315</accession>
<organism evidence="1 2">
    <name type="scientific">Paxillus rubicundulus Ve08.2h10</name>
    <dbReference type="NCBI Taxonomy" id="930991"/>
    <lineage>
        <taxon>Eukaryota</taxon>
        <taxon>Fungi</taxon>
        <taxon>Dikarya</taxon>
        <taxon>Basidiomycota</taxon>
        <taxon>Agaricomycotina</taxon>
        <taxon>Agaricomycetes</taxon>
        <taxon>Agaricomycetidae</taxon>
        <taxon>Boletales</taxon>
        <taxon>Paxilineae</taxon>
        <taxon>Paxillaceae</taxon>
        <taxon>Paxillus</taxon>
    </lineage>
</organism>
<dbReference type="AlphaFoldDB" id="A0A0D0D315"/>
<proteinExistence type="predicted"/>
<evidence type="ECO:0000313" key="1">
    <source>
        <dbReference type="EMBL" id="KIK77916.1"/>
    </source>
</evidence>
<gene>
    <name evidence="1" type="ORF">PAXRUDRAFT_353264</name>
</gene>
<dbReference type="EMBL" id="KN826783">
    <property type="protein sequence ID" value="KIK77916.1"/>
    <property type="molecule type" value="Genomic_DNA"/>
</dbReference>
<dbReference type="HOGENOM" id="CLU_2558941_0_0_1"/>